<keyword evidence="3 5" id="KW-1133">Transmembrane helix</keyword>
<dbReference type="PANTHER" id="PTHR31465">
    <property type="entry name" value="PROTEIN RTA1-RELATED"/>
    <property type="match status" value="1"/>
</dbReference>
<dbReference type="InterPro" id="IPR007568">
    <property type="entry name" value="RTA1"/>
</dbReference>
<feature type="transmembrane region" description="Helical" evidence="5">
    <location>
        <begin position="20"/>
        <end position="37"/>
    </location>
</feature>
<evidence type="ECO:0000256" key="4">
    <source>
        <dbReference type="ARBA" id="ARBA00023136"/>
    </source>
</evidence>
<protein>
    <submittedName>
        <fullName evidence="6">Uncharacterized protein</fullName>
    </submittedName>
</protein>
<feature type="transmembrane region" description="Helical" evidence="5">
    <location>
        <begin position="184"/>
        <end position="204"/>
    </location>
</feature>
<dbReference type="EMBL" id="MU853352">
    <property type="protein sequence ID" value="KAK4110169.1"/>
    <property type="molecule type" value="Genomic_DNA"/>
</dbReference>
<reference evidence="6" key="2">
    <citation type="submission" date="2023-05" db="EMBL/GenBank/DDBJ databases">
        <authorList>
            <consortium name="Lawrence Berkeley National Laboratory"/>
            <person name="Steindorff A."/>
            <person name="Hensen N."/>
            <person name="Bonometti L."/>
            <person name="Westerberg I."/>
            <person name="Brannstrom I.O."/>
            <person name="Guillou S."/>
            <person name="Cros-Aarteil S."/>
            <person name="Calhoun S."/>
            <person name="Haridas S."/>
            <person name="Kuo A."/>
            <person name="Mondo S."/>
            <person name="Pangilinan J."/>
            <person name="Riley R."/>
            <person name="Labutti K."/>
            <person name="Andreopoulos B."/>
            <person name="Lipzen A."/>
            <person name="Chen C."/>
            <person name="Yanf M."/>
            <person name="Daum C."/>
            <person name="Ng V."/>
            <person name="Clum A."/>
            <person name="Ohm R."/>
            <person name="Martin F."/>
            <person name="Silar P."/>
            <person name="Natvig D."/>
            <person name="Lalanne C."/>
            <person name="Gautier V."/>
            <person name="Ament-Velasquez S.L."/>
            <person name="Kruys A."/>
            <person name="Hutchinson M.I."/>
            <person name="Powell A.J."/>
            <person name="Barry K."/>
            <person name="Miller A.N."/>
            <person name="Grigoriev I.V."/>
            <person name="Debuchy R."/>
            <person name="Gladieux P."/>
            <person name="Thoren M.H."/>
            <person name="Johannesson H."/>
        </authorList>
    </citation>
    <scope>NUCLEOTIDE SEQUENCE</scope>
    <source>
        <strain evidence="6">CBS 508.74</strain>
    </source>
</reference>
<feature type="transmembrane region" description="Helical" evidence="5">
    <location>
        <begin position="49"/>
        <end position="67"/>
    </location>
</feature>
<dbReference type="Pfam" id="PF04479">
    <property type="entry name" value="RTA1"/>
    <property type="match status" value="1"/>
</dbReference>
<evidence type="ECO:0000256" key="5">
    <source>
        <dbReference type="SAM" id="Phobius"/>
    </source>
</evidence>
<dbReference type="RefSeq" id="XP_064667739.1">
    <property type="nucleotide sequence ID" value="XM_064818875.1"/>
</dbReference>
<proteinExistence type="predicted"/>
<feature type="transmembrane region" description="Helical" evidence="5">
    <location>
        <begin position="134"/>
        <end position="152"/>
    </location>
</feature>
<reference evidence="6" key="1">
    <citation type="journal article" date="2023" name="Mol. Phylogenet. Evol.">
        <title>Genome-scale phylogeny and comparative genomics of the fungal order Sordariales.</title>
        <authorList>
            <person name="Hensen N."/>
            <person name="Bonometti L."/>
            <person name="Westerberg I."/>
            <person name="Brannstrom I.O."/>
            <person name="Guillou S."/>
            <person name="Cros-Aarteil S."/>
            <person name="Calhoun S."/>
            <person name="Haridas S."/>
            <person name="Kuo A."/>
            <person name="Mondo S."/>
            <person name="Pangilinan J."/>
            <person name="Riley R."/>
            <person name="LaButti K."/>
            <person name="Andreopoulos B."/>
            <person name="Lipzen A."/>
            <person name="Chen C."/>
            <person name="Yan M."/>
            <person name="Daum C."/>
            <person name="Ng V."/>
            <person name="Clum A."/>
            <person name="Steindorff A."/>
            <person name="Ohm R.A."/>
            <person name="Martin F."/>
            <person name="Silar P."/>
            <person name="Natvig D.O."/>
            <person name="Lalanne C."/>
            <person name="Gautier V."/>
            <person name="Ament-Velasquez S.L."/>
            <person name="Kruys A."/>
            <person name="Hutchinson M.I."/>
            <person name="Powell A.J."/>
            <person name="Barry K."/>
            <person name="Miller A.N."/>
            <person name="Grigoriev I.V."/>
            <person name="Debuchy R."/>
            <person name="Gladieux P."/>
            <person name="Hiltunen Thoren M."/>
            <person name="Johannesson H."/>
        </authorList>
    </citation>
    <scope>NUCLEOTIDE SEQUENCE</scope>
    <source>
        <strain evidence="6">CBS 508.74</strain>
    </source>
</reference>
<dbReference type="PANTHER" id="PTHR31465:SF34">
    <property type="entry name" value="DOMAIN PROTEIN, PUTATIVE (AFU_ORTHOLOGUE AFUA_3G00480)-RELATED"/>
    <property type="match status" value="1"/>
</dbReference>
<evidence type="ECO:0000256" key="3">
    <source>
        <dbReference type="ARBA" id="ARBA00022989"/>
    </source>
</evidence>
<dbReference type="GeneID" id="89943001"/>
<evidence type="ECO:0000313" key="7">
    <source>
        <dbReference type="Proteomes" id="UP001302812"/>
    </source>
</evidence>
<gene>
    <name evidence="6" type="ORF">N656DRAFT_838677</name>
</gene>
<name>A0AAN6QHA8_9PEZI</name>
<accession>A0AAN6QHA8</accession>
<organism evidence="6 7">
    <name type="scientific">Canariomyces notabilis</name>
    <dbReference type="NCBI Taxonomy" id="2074819"/>
    <lineage>
        <taxon>Eukaryota</taxon>
        <taxon>Fungi</taxon>
        <taxon>Dikarya</taxon>
        <taxon>Ascomycota</taxon>
        <taxon>Pezizomycotina</taxon>
        <taxon>Sordariomycetes</taxon>
        <taxon>Sordariomycetidae</taxon>
        <taxon>Sordariales</taxon>
        <taxon>Chaetomiaceae</taxon>
        <taxon>Canariomyces</taxon>
    </lineage>
</organism>
<evidence type="ECO:0000313" key="6">
    <source>
        <dbReference type="EMBL" id="KAK4110169.1"/>
    </source>
</evidence>
<dbReference type="GO" id="GO:0016020">
    <property type="term" value="C:membrane"/>
    <property type="evidence" value="ECO:0007669"/>
    <property type="project" value="UniProtKB-SubCell"/>
</dbReference>
<dbReference type="Proteomes" id="UP001302812">
    <property type="component" value="Unassembled WGS sequence"/>
</dbReference>
<comment type="subcellular location">
    <subcellularLocation>
        <location evidence="1">Membrane</location>
        <topology evidence="1">Multi-pass membrane protein</topology>
    </subcellularLocation>
</comment>
<comment type="caution">
    <text evidence="6">The sequence shown here is derived from an EMBL/GenBank/DDBJ whole genome shotgun (WGS) entry which is preliminary data.</text>
</comment>
<sequence>MADGGPVAKSVWLFAPNHGAPIFFAVAFAGSAVVHLWQCIRYKSFRFTSYLPFSCLIFDIAFILRAYGSFNYTQLHAYLVSTILMYLTLNLTIASLALQLGIITLFFSLAGFFHYRCITAADGGNPGIPLRLRRVLYTLYVSMGLILVRTIYRSVEHFGPAHASSLEDPNDPMGLNYPVLRQEWFFYVFEASPMLVNAVLWNIIHPRRHLPQSYKTYLAQDGETEISGPGWPDKRDMIMTVADPCGLLLMCEPGNNGEKFWEENGYHHLLRSRKQT</sequence>
<evidence type="ECO:0000256" key="1">
    <source>
        <dbReference type="ARBA" id="ARBA00004141"/>
    </source>
</evidence>
<feature type="transmembrane region" description="Helical" evidence="5">
    <location>
        <begin position="87"/>
        <end position="113"/>
    </location>
</feature>
<keyword evidence="4 5" id="KW-0472">Membrane</keyword>
<keyword evidence="7" id="KW-1185">Reference proteome</keyword>
<evidence type="ECO:0000256" key="2">
    <source>
        <dbReference type="ARBA" id="ARBA00022692"/>
    </source>
</evidence>
<keyword evidence="2 5" id="KW-0812">Transmembrane</keyword>
<dbReference type="AlphaFoldDB" id="A0AAN6QHA8"/>